<dbReference type="Pfam" id="PF06616">
    <property type="entry name" value="BsuBI_PstI_RE"/>
    <property type="match status" value="1"/>
</dbReference>
<evidence type="ECO:0000313" key="3">
    <source>
        <dbReference type="Proteomes" id="UP001526143"/>
    </source>
</evidence>
<feature type="domain" description="BsuBI/PstI restriction endonuclease" evidence="1">
    <location>
        <begin position="35"/>
        <end position="184"/>
    </location>
</feature>
<dbReference type="RefSeq" id="WP_263745428.1">
    <property type="nucleotide sequence ID" value="NZ_JAOWRF010000154.1"/>
</dbReference>
<dbReference type="Gene3D" id="3.40.1350.80">
    <property type="match status" value="1"/>
</dbReference>
<dbReference type="EMBL" id="JAOWRF010000154">
    <property type="protein sequence ID" value="MCV3213902.1"/>
    <property type="molecule type" value="Genomic_DNA"/>
</dbReference>
<proteinExistence type="predicted"/>
<reference evidence="2 3" key="1">
    <citation type="submission" date="2022-10" db="EMBL/GenBank/DDBJ databases">
        <title>Identification of biosynthetic pathway for the production of the potent trypsin inhibitor radiosumin.</title>
        <authorList>
            <person name="Fewer D.P."/>
            <person name="Delbaje E."/>
            <person name="Ouyang X."/>
            <person name="Agostino P.D."/>
            <person name="Wahlsten M."/>
            <person name="Jokela J."/>
            <person name="Permi P."/>
            <person name="Haapaniemi E."/>
            <person name="Koistinen H."/>
        </authorList>
    </citation>
    <scope>NUCLEOTIDE SEQUENCE [LARGE SCALE GENOMIC DNA]</scope>
    <source>
        <strain evidence="2 3">NIES-515</strain>
    </source>
</reference>
<protein>
    <recommendedName>
        <fullName evidence="1">BsuBI/PstI restriction endonuclease domain-containing protein</fullName>
    </recommendedName>
</protein>
<sequence length="200" mass="22930">MTNQYENNLFTIKYRVETLKKRYAQERQLSRIPVMIEGEFKTLSPGGQNVLIEKIISEFAPRFTPGGKLIYVGDTDDKFAHFNEAALLDLGVTVDSHGKMPDVIIHYLKNNWLVLIEAVTSHGPINPKRKKELETIFANTKIPLVMVTTFLSRKAIVEYLAEIAWETDVWVAEDATHLIHFNGEYLLQTYKVDKSDTEQT</sequence>
<evidence type="ECO:0000259" key="1">
    <source>
        <dbReference type="Pfam" id="PF06616"/>
    </source>
</evidence>
<organism evidence="2 3">
    <name type="scientific">Plectonema radiosum NIES-515</name>
    <dbReference type="NCBI Taxonomy" id="2986073"/>
    <lineage>
        <taxon>Bacteria</taxon>
        <taxon>Bacillati</taxon>
        <taxon>Cyanobacteriota</taxon>
        <taxon>Cyanophyceae</taxon>
        <taxon>Oscillatoriophycideae</taxon>
        <taxon>Oscillatoriales</taxon>
        <taxon>Microcoleaceae</taxon>
        <taxon>Plectonema</taxon>
    </lineage>
</organism>
<dbReference type="InterPro" id="IPR009528">
    <property type="entry name" value="Restrct_endonuc_II_BsuBI_C"/>
</dbReference>
<dbReference type="Proteomes" id="UP001526143">
    <property type="component" value="Unassembled WGS sequence"/>
</dbReference>
<gene>
    <name evidence="2" type="ORF">OGM63_10315</name>
</gene>
<accession>A0ABT3AXP5</accession>
<name>A0ABT3AXP5_9CYAN</name>
<keyword evidence="3" id="KW-1185">Reference proteome</keyword>
<dbReference type="InterPro" id="IPR041963">
    <property type="entry name" value="BsuBI/PstI_C_sf"/>
</dbReference>
<evidence type="ECO:0000313" key="2">
    <source>
        <dbReference type="EMBL" id="MCV3213902.1"/>
    </source>
</evidence>
<comment type="caution">
    <text evidence="2">The sequence shown here is derived from an EMBL/GenBank/DDBJ whole genome shotgun (WGS) entry which is preliminary data.</text>
</comment>